<name>A0A6G4W536_9HYPH</name>
<evidence type="ECO:0008006" key="5">
    <source>
        <dbReference type="Google" id="ProtNLM"/>
    </source>
</evidence>
<feature type="region of interest" description="Disordered" evidence="1">
    <location>
        <begin position="31"/>
        <end position="50"/>
    </location>
</feature>
<evidence type="ECO:0000256" key="2">
    <source>
        <dbReference type="SAM" id="SignalP"/>
    </source>
</evidence>
<organism evidence="3 4">
    <name type="scientific">Allomesorhizobium camelthorni</name>
    <dbReference type="NCBI Taxonomy" id="475069"/>
    <lineage>
        <taxon>Bacteria</taxon>
        <taxon>Pseudomonadati</taxon>
        <taxon>Pseudomonadota</taxon>
        <taxon>Alphaproteobacteria</taxon>
        <taxon>Hyphomicrobiales</taxon>
        <taxon>Phyllobacteriaceae</taxon>
        <taxon>Allomesorhizobium</taxon>
    </lineage>
</organism>
<keyword evidence="4" id="KW-1185">Reference proteome</keyword>
<dbReference type="PROSITE" id="PS51257">
    <property type="entry name" value="PROKAR_LIPOPROTEIN"/>
    <property type="match status" value="1"/>
</dbReference>
<evidence type="ECO:0000313" key="4">
    <source>
        <dbReference type="Proteomes" id="UP001642900"/>
    </source>
</evidence>
<keyword evidence="2" id="KW-0732">Signal</keyword>
<dbReference type="EMBL" id="JAAKZF010000001">
    <property type="protein sequence ID" value="NGO49852.1"/>
    <property type="molecule type" value="Genomic_DNA"/>
</dbReference>
<dbReference type="Proteomes" id="UP001642900">
    <property type="component" value="Unassembled WGS sequence"/>
</dbReference>
<protein>
    <recommendedName>
        <fullName evidence="5">Lysozyme inhibitor</fullName>
    </recommendedName>
</protein>
<reference evidence="3 4" key="1">
    <citation type="submission" date="2020-02" db="EMBL/GenBank/DDBJ databases">
        <title>Genome sequence of strain CCNWXJ40-4.</title>
        <authorList>
            <person name="Gao J."/>
            <person name="Sun J."/>
        </authorList>
    </citation>
    <scope>NUCLEOTIDE SEQUENCE [LARGE SCALE GENOMIC DNA]</scope>
    <source>
        <strain evidence="3 4">CCNWXJ 40-4</strain>
    </source>
</reference>
<feature type="chain" id="PRO_5026138800" description="Lysozyme inhibitor" evidence="2">
    <location>
        <begin position="26"/>
        <end position="122"/>
    </location>
</feature>
<evidence type="ECO:0000256" key="1">
    <source>
        <dbReference type="SAM" id="MobiDB-lite"/>
    </source>
</evidence>
<accession>A0A6G4W536</accession>
<evidence type="ECO:0000313" key="3">
    <source>
        <dbReference type="EMBL" id="NGO49852.1"/>
    </source>
</evidence>
<feature type="signal peptide" evidence="2">
    <location>
        <begin position="1"/>
        <end position="25"/>
    </location>
</feature>
<comment type="caution">
    <text evidence="3">The sequence shown here is derived from an EMBL/GenBank/DDBJ whole genome shotgun (WGS) entry which is preliminary data.</text>
</comment>
<sequence>MVEERIRRGRLSGALLAAACALAVASCQSGGAKTEATAAPAESTTETQPRMASYTCAGGALVTVENFGSSVRVVGPEGESLDLPASPATQRNRYGEASDAIVLEGREALFMRRGHEPLTCVR</sequence>
<proteinExistence type="predicted"/>
<feature type="compositionally biased region" description="Low complexity" evidence="1">
    <location>
        <begin position="31"/>
        <end position="47"/>
    </location>
</feature>
<dbReference type="RefSeq" id="WP_165022230.1">
    <property type="nucleotide sequence ID" value="NZ_JAAKZF010000001.1"/>
</dbReference>
<gene>
    <name evidence="3" type="ORF">G6N73_01450</name>
</gene>
<dbReference type="AlphaFoldDB" id="A0A6G4W536"/>